<dbReference type="Pfam" id="PF01476">
    <property type="entry name" value="LysM"/>
    <property type="match status" value="1"/>
</dbReference>
<dbReference type="AlphaFoldDB" id="A0A2A6E3S9"/>
<evidence type="ECO:0000313" key="3">
    <source>
        <dbReference type="Proteomes" id="UP000243688"/>
    </source>
</evidence>
<dbReference type="InterPro" id="IPR048494">
    <property type="entry name" value="Dit-like_N"/>
</dbReference>
<feature type="domain" description="LysM" evidence="1">
    <location>
        <begin position="150"/>
        <end position="194"/>
    </location>
</feature>
<name>A0A2A6E3S9_9BACL</name>
<reference evidence="2 3" key="1">
    <citation type="submission" date="2016-12" db="EMBL/GenBank/DDBJ databases">
        <title>Candidatus Reconcilibacillus cellulovorans genome.</title>
        <authorList>
            <person name="Kolinko S."/>
            <person name="Wu Y.-W."/>
            <person name="Tachea F."/>
            <person name="Denzel E."/>
            <person name="Hiras J."/>
            <person name="Baecker N."/>
            <person name="Chan L.J."/>
            <person name="Eichorst S.A."/>
            <person name="Frey D."/>
            <person name="Adams P.D."/>
            <person name="Pray T."/>
            <person name="Tanjore D."/>
            <person name="Petzold C.J."/>
            <person name="Gladden J.M."/>
            <person name="Simmons B.A."/>
            <person name="Singer S.W."/>
        </authorList>
    </citation>
    <scope>NUCLEOTIDE SEQUENCE [LARGE SCALE GENOMIC DNA]</scope>
    <source>
        <strain evidence="2">JTherm</strain>
    </source>
</reference>
<gene>
    <name evidence="2" type="ORF">BLM47_00070</name>
</gene>
<evidence type="ECO:0000313" key="2">
    <source>
        <dbReference type="EMBL" id="PDO11572.1"/>
    </source>
</evidence>
<dbReference type="PROSITE" id="PS51782">
    <property type="entry name" value="LYSM"/>
    <property type="match status" value="1"/>
</dbReference>
<proteinExistence type="predicted"/>
<dbReference type="EMBL" id="MOXJ01000001">
    <property type="protein sequence ID" value="PDO11572.1"/>
    <property type="molecule type" value="Genomic_DNA"/>
</dbReference>
<comment type="caution">
    <text evidence="2">The sequence shown here is derived from an EMBL/GenBank/DDBJ whole genome shotgun (WGS) entry which is preliminary data.</text>
</comment>
<sequence length="195" mass="21684">MAMLAGYEIHVISETPDYAVNITQYPVEEDIDLTDHVERLPTTMMITGKILGPEAANIRAKLIEMMTRGERVDYVGRNAFRRVLIASINTEHDHEVANGFRFTMTLQQVRVAKPSYAPFLNDPILLSQVKSTTSAGQQQVADKPPAGTPQTHTIRRGETLYSIAPKYGTTWQALLALNPGIDPKKLQIGQQIRVA</sequence>
<dbReference type="PANTHER" id="PTHR33734">
    <property type="entry name" value="LYSM DOMAIN-CONTAINING GPI-ANCHORED PROTEIN 2"/>
    <property type="match status" value="1"/>
</dbReference>
<protein>
    <recommendedName>
        <fullName evidence="1">LysM domain-containing protein</fullName>
    </recommendedName>
</protein>
<dbReference type="Gene3D" id="3.10.350.10">
    <property type="entry name" value="LysM domain"/>
    <property type="match status" value="1"/>
</dbReference>
<accession>A0A2A6E3S9</accession>
<dbReference type="InterPro" id="IPR036779">
    <property type="entry name" value="LysM_dom_sf"/>
</dbReference>
<evidence type="ECO:0000259" key="1">
    <source>
        <dbReference type="PROSITE" id="PS51782"/>
    </source>
</evidence>
<dbReference type="CDD" id="cd00118">
    <property type="entry name" value="LysM"/>
    <property type="match status" value="1"/>
</dbReference>
<dbReference type="Pfam" id="PF21821">
    <property type="entry name" value="Dit_like"/>
    <property type="match status" value="1"/>
</dbReference>
<dbReference type="SUPFAM" id="SSF54106">
    <property type="entry name" value="LysM domain"/>
    <property type="match status" value="1"/>
</dbReference>
<dbReference type="PANTHER" id="PTHR33734:SF22">
    <property type="entry name" value="MEMBRANE-BOUND LYTIC MUREIN TRANSGLYCOSYLASE D"/>
    <property type="match status" value="1"/>
</dbReference>
<dbReference type="Proteomes" id="UP000243688">
    <property type="component" value="Unassembled WGS sequence"/>
</dbReference>
<dbReference type="InterPro" id="IPR018392">
    <property type="entry name" value="LysM"/>
</dbReference>
<dbReference type="SMART" id="SM00257">
    <property type="entry name" value="LysM"/>
    <property type="match status" value="1"/>
</dbReference>
<organism evidence="2 3">
    <name type="scientific">Candidatus Reconcilbacillus cellulovorans</name>
    <dbReference type="NCBI Taxonomy" id="1906605"/>
    <lineage>
        <taxon>Bacteria</taxon>
        <taxon>Bacillati</taxon>
        <taxon>Bacillota</taxon>
        <taxon>Bacilli</taxon>
        <taxon>Bacillales</taxon>
        <taxon>Paenibacillaceae</taxon>
        <taxon>Candidatus Reconcilbacillus</taxon>
    </lineage>
</organism>